<feature type="domain" description="Protein kinase" evidence="3">
    <location>
        <begin position="996"/>
        <end position="1053"/>
    </location>
</feature>
<dbReference type="SUPFAM" id="SSF56112">
    <property type="entry name" value="Protein kinase-like (PK-like)"/>
    <property type="match status" value="1"/>
</dbReference>
<dbReference type="GO" id="GO:0004672">
    <property type="term" value="F:protein kinase activity"/>
    <property type="evidence" value="ECO:0007669"/>
    <property type="project" value="InterPro"/>
</dbReference>
<dbReference type="PROSITE" id="PS50011">
    <property type="entry name" value="PROTEIN_KINASE_DOM"/>
    <property type="match status" value="1"/>
</dbReference>
<name>S9U9S0_9TRYP</name>
<protein>
    <submittedName>
        <fullName evidence="4">Protein kinase</fullName>
    </submittedName>
</protein>
<dbReference type="Proteomes" id="UP000015354">
    <property type="component" value="Unassembled WGS sequence"/>
</dbReference>
<comment type="caution">
    <text evidence="4">The sequence shown here is derived from an EMBL/GenBank/DDBJ whole genome shotgun (WGS) entry which is preliminary data.</text>
</comment>
<sequence length="1053" mass="116639">MPYVDVSAPAERMHTMDQHNSQHTTAGPSHTVGQAQPSFQAVHSVAVDRCTVGDVSLGLSQACALSDPTASTLDRVFLRNPDADSVDESESDDEEFWKLVSEGNFYELDPEHILSLRKSIPSSSFSRTAETPVSSRQDDSDMDGSSTSLAKEESAHFQLRSFVMIAVVMCFCVAFVALFAFLPMYFLCNRNNKKITEFLLSETTTSVSSVTENSVAMLPMFVGVIAYNYVRRQVSTSDLISIPDDPEGMLLSFVGVLERLNTSLQYLRFIYTNATYVNVAYTNASSGGTGVLGAMNTTPSLSTYYALDTTVTDVNESTPVAGTYNFADYLDYSGSPYNLIVVPWNETGSTKRWVTSTWNISGIYFNYVFPFIVDDTYLGMCEAGMPNSYLNIGLERVMSLLGTHGRFGIVDAHNDIVLMNSWGQEVVTERWDTECNCTVYDYLSVYSVTDPIFNAGARYVRNHGGSQGVLKVSGLITFQTDDGEEALLALTEVKNDAGLDIVLFAIVQKSDFQGDFGTARTVVIVVTVVVFVFAAGIALLLASSLDRPLKRMIPALERASDLVLSRSDADAKRSSCLRRLFNGEFIFEIRDLQMAFEKLGASLRELKSYVPQAMLTGESDSVDLEESMDSLTGYRGERLNKKKVKGKTNDFVSCTCSMVLLEVRAEIAAEMYVYLMNTFSFHAKENQGCVEELGQNNVLVSFGGHHRISMSQKRAFRFAVDMYADIPVELRDYVVMLLEYGDFAKGSCSAKDRCSYMVFGTAHMSEEARVLWEIGCHLATTLTFKRSIEDNKSLQEEGDVPQRRGPQTDDLEIIPIERMLLSETNQQVILCEIVLPDKYADPASIGTDVSTWISGFTEMLSGSYSEALSYFDRIGGRLNSRQYDRLVTICKQRIANGERGPYYYPKADPYNFCDLSDAANPLGKQAPDDAADSRTAGLSRVSDHGPVVPMANASCSSNVFGFFDCNVSKTSVDGSHTEMNATLPLRFKDIDGREWFRSVDKVSEGAFGSVYKCMSTEGVQAAVKHLSRVSYNVNDEHLLSEMDVFLQCRNKLH</sequence>
<evidence type="ECO:0000313" key="5">
    <source>
        <dbReference type="Proteomes" id="UP000015354"/>
    </source>
</evidence>
<dbReference type="AlphaFoldDB" id="S9U9S0"/>
<keyword evidence="5" id="KW-1185">Reference proteome</keyword>
<reference evidence="4 5" key="1">
    <citation type="journal article" date="2013" name="PLoS ONE">
        <title>Predicting the Proteins of Angomonas deanei, Strigomonas culicis and Their Respective Endosymbionts Reveals New Aspects of the Trypanosomatidae Family.</title>
        <authorList>
            <person name="Motta M.C."/>
            <person name="Martins A.C."/>
            <person name="de Souza S.S."/>
            <person name="Catta-Preta C.M."/>
            <person name="Silva R."/>
            <person name="Klein C.C."/>
            <person name="de Almeida L.G."/>
            <person name="de Lima Cunha O."/>
            <person name="Ciapina L.P."/>
            <person name="Brocchi M."/>
            <person name="Colabardini A.C."/>
            <person name="de Araujo Lima B."/>
            <person name="Machado C.R."/>
            <person name="de Almeida Soares C.M."/>
            <person name="Probst C.M."/>
            <person name="de Menezes C.B."/>
            <person name="Thompson C.E."/>
            <person name="Bartholomeu D.C."/>
            <person name="Gradia D.F."/>
            <person name="Pavoni D.P."/>
            <person name="Grisard E.C."/>
            <person name="Fantinatti-Garboggini F."/>
            <person name="Marchini F.K."/>
            <person name="Rodrigues-Luiz G.F."/>
            <person name="Wagner G."/>
            <person name="Goldman G.H."/>
            <person name="Fietto J.L."/>
            <person name="Elias M.C."/>
            <person name="Goldman M.H."/>
            <person name="Sagot M.F."/>
            <person name="Pereira M."/>
            <person name="Stoco P.H."/>
            <person name="de Mendonca-Neto R.P."/>
            <person name="Teixeira S.M."/>
            <person name="Maciel T.E."/>
            <person name="de Oliveira Mendes T.A."/>
            <person name="Urmenyi T.P."/>
            <person name="de Souza W."/>
            <person name="Schenkman S."/>
            <person name="de Vasconcelos A.T."/>
        </authorList>
    </citation>
    <scope>NUCLEOTIDE SEQUENCE [LARGE SCALE GENOMIC DNA]</scope>
</reference>
<dbReference type="InterPro" id="IPR000719">
    <property type="entry name" value="Prot_kinase_dom"/>
</dbReference>
<dbReference type="GO" id="GO:0005524">
    <property type="term" value="F:ATP binding"/>
    <property type="evidence" value="ECO:0007669"/>
    <property type="project" value="InterPro"/>
</dbReference>
<keyword evidence="2" id="KW-1133">Transmembrane helix</keyword>
<proteinExistence type="predicted"/>
<feature type="transmembrane region" description="Helical" evidence="2">
    <location>
        <begin position="522"/>
        <end position="542"/>
    </location>
</feature>
<evidence type="ECO:0000313" key="4">
    <source>
        <dbReference type="EMBL" id="EPY25504.1"/>
    </source>
</evidence>
<feature type="transmembrane region" description="Helical" evidence="2">
    <location>
        <begin position="162"/>
        <end position="186"/>
    </location>
</feature>
<keyword evidence="4" id="KW-0418">Kinase</keyword>
<keyword evidence="2" id="KW-0812">Transmembrane</keyword>
<keyword evidence="4" id="KW-0808">Transferase</keyword>
<evidence type="ECO:0000259" key="3">
    <source>
        <dbReference type="PROSITE" id="PS50011"/>
    </source>
</evidence>
<accession>S9U9S0</accession>
<dbReference type="Gene3D" id="6.10.340.10">
    <property type="match status" value="1"/>
</dbReference>
<gene>
    <name evidence="4" type="ORF">STCU_06739</name>
</gene>
<evidence type="ECO:0000256" key="1">
    <source>
        <dbReference type="SAM" id="MobiDB-lite"/>
    </source>
</evidence>
<feature type="compositionally biased region" description="Polar residues" evidence="1">
    <location>
        <begin position="125"/>
        <end position="135"/>
    </location>
</feature>
<dbReference type="EMBL" id="ATMH01006739">
    <property type="protein sequence ID" value="EPY25504.1"/>
    <property type="molecule type" value="Genomic_DNA"/>
</dbReference>
<dbReference type="OrthoDB" id="275301at2759"/>
<evidence type="ECO:0000256" key="2">
    <source>
        <dbReference type="SAM" id="Phobius"/>
    </source>
</evidence>
<organism evidence="4 5">
    <name type="scientific">Strigomonas culicis</name>
    <dbReference type="NCBI Taxonomy" id="28005"/>
    <lineage>
        <taxon>Eukaryota</taxon>
        <taxon>Discoba</taxon>
        <taxon>Euglenozoa</taxon>
        <taxon>Kinetoplastea</taxon>
        <taxon>Metakinetoplastina</taxon>
        <taxon>Trypanosomatida</taxon>
        <taxon>Trypanosomatidae</taxon>
        <taxon>Strigomonadinae</taxon>
        <taxon>Strigomonas</taxon>
    </lineage>
</organism>
<keyword evidence="2" id="KW-0472">Membrane</keyword>
<dbReference type="InterPro" id="IPR011009">
    <property type="entry name" value="Kinase-like_dom_sf"/>
</dbReference>
<feature type="region of interest" description="Disordered" evidence="1">
    <location>
        <begin position="125"/>
        <end position="147"/>
    </location>
</feature>